<reference evidence="1 2" key="1">
    <citation type="submission" date="2023-01" db="EMBL/GenBank/DDBJ databases">
        <authorList>
            <person name="Kreplak J."/>
        </authorList>
    </citation>
    <scope>NUCLEOTIDE SEQUENCE [LARGE SCALE GENOMIC DNA]</scope>
</reference>
<sequence length="124" mass="13995">MDLSSYFFSDSISHHSTISVSIIPQLICYELTTLYLIEVRYLHNHVGFTTAVDLNRNPTIDISTSIGTSGIDFVLTSIVDHMSKDVTALAPRSMKIKIVVPPERKYIIWIRGSILESYNTFQQG</sequence>
<dbReference type="Gene3D" id="3.30.420.40">
    <property type="match status" value="2"/>
</dbReference>
<accession>A0AAV0Z6Q1</accession>
<gene>
    <name evidence="1" type="ORF">VFH_I116240</name>
</gene>
<proteinExistence type="predicted"/>
<evidence type="ECO:0000313" key="2">
    <source>
        <dbReference type="Proteomes" id="UP001157006"/>
    </source>
</evidence>
<keyword evidence="2" id="KW-1185">Reference proteome</keyword>
<evidence type="ECO:0000313" key="1">
    <source>
        <dbReference type="EMBL" id="CAI8593939.1"/>
    </source>
</evidence>
<dbReference type="SUPFAM" id="SSF53067">
    <property type="entry name" value="Actin-like ATPase domain"/>
    <property type="match status" value="1"/>
</dbReference>
<dbReference type="Proteomes" id="UP001157006">
    <property type="component" value="Chromosome 1S"/>
</dbReference>
<dbReference type="AlphaFoldDB" id="A0AAV0Z6Q1"/>
<name>A0AAV0Z6Q1_VICFA</name>
<protein>
    <submittedName>
        <fullName evidence="1">Uncharacterized protein</fullName>
    </submittedName>
</protein>
<organism evidence="1 2">
    <name type="scientific">Vicia faba</name>
    <name type="common">Broad bean</name>
    <name type="synonym">Faba vulgaris</name>
    <dbReference type="NCBI Taxonomy" id="3906"/>
    <lineage>
        <taxon>Eukaryota</taxon>
        <taxon>Viridiplantae</taxon>
        <taxon>Streptophyta</taxon>
        <taxon>Embryophyta</taxon>
        <taxon>Tracheophyta</taxon>
        <taxon>Spermatophyta</taxon>
        <taxon>Magnoliopsida</taxon>
        <taxon>eudicotyledons</taxon>
        <taxon>Gunneridae</taxon>
        <taxon>Pentapetalae</taxon>
        <taxon>rosids</taxon>
        <taxon>fabids</taxon>
        <taxon>Fabales</taxon>
        <taxon>Fabaceae</taxon>
        <taxon>Papilionoideae</taxon>
        <taxon>50 kb inversion clade</taxon>
        <taxon>NPAAA clade</taxon>
        <taxon>Hologalegina</taxon>
        <taxon>IRL clade</taxon>
        <taxon>Fabeae</taxon>
        <taxon>Vicia</taxon>
    </lineage>
</organism>
<dbReference type="EMBL" id="OX451735">
    <property type="protein sequence ID" value="CAI8593939.1"/>
    <property type="molecule type" value="Genomic_DNA"/>
</dbReference>
<dbReference type="InterPro" id="IPR043129">
    <property type="entry name" value="ATPase_NBD"/>
</dbReference>